<feature type="domain" description="RNase H type-1" evidence="1">
    <location>
        <begin position="234"/>
        <end position="347"/>
    </location>
</feature>
<keyword evidence="3" id="KW-1185">Reference proteome</keyword>
<dbReference type="InterPro" id="IPR026960">
    <property type="entry name" value="RVT-Znf"/>
</dbReference>
<evidence type="ECO:0000259" key="1">
    <source>
        <dbReference type="Pfam" id="PF13456"/>
    </source>
</evidence>
<feature type="domain" description="Reverse transcriptase zinc-binding" evidence="2">
    <location>
        <begin position="104"/>
        <end position="183"/>
    </location>
</feature>
<proteinExistence type="predicted"/>
<gene>
    <name evidence="4" type="primary">LOC109125949</name>
</gene>
<organism evidence="3 4">
    <name type="scientific">Camelina sativa</name>
    <name type="common">False flax</name>
    <name type="synonym">Myagrum sativum</name>
    <dbReference type="NCBI Taxonomy" id="90675"/>
    <lineage>
        <taxon>Eukaryota</taxon>
        <taxon>Viridiplantae</taxon>
        <taxon>Streptophyta</taxon>
        <taxon>Embryophyta</taxon>
        <taxon>Tracheophyta</taxon>
        <taxon>Spermatophyta</taxon>
        <taxon>Magnoliopsida</taxon>
        <taxon>eudicotyledons</taxon>
        <taxon>Gunneridae</taxon>
        <taxon>Pentapetalae</taxon>
        <taxon>rosids</taxon>
        <taxon>malvids</taxon>
        <taxon>Brassicales</taxon>
        <taxon>Brassicaceae</taxon>
        <taxon>Camelineae</taxon>
        <taxon>Camelina</taxon>
    </lineage>
</organism>
<evidence type="ECO:0000259" key="2">
    <source>
        <dbReference type="Pfam" id="PF13966"/>
    </source>
</evidence>
<dbReference type="InterPro" id="IPR002156">
    <property type="entry name" value="RNaseH_domain"/>
</dbReference>
<reference evidence="3" key="1">
    <citation type="journal article" date="2014" name="Nat. Commun.">
        <title>The emerging biofuel crop Camelina sativa retains a highly undifferentiated hexaploid genome structure.</title>
        <authorList>
            <person name="Kagale S."/>
            <person name="Koh C."/>
            <person name="Nixon J."/>
            <person name="Bollina V."/>
            <person name="Clarke W.E."/>
            <person name="Tuteja R."/>
            <person name="Spillane C."/>
            <person name="Robinson S.J."/>
            <person name="Links M.G."/>
            <person name="Clarke C."/>
            <person name="Higgins E.E."/>
            <person name="Huebert T."/>
            <person name="Sharpe A.G."/>
            <person name="Parkin I.A."/>
        </authorList>
    </citation>
    <scope>NUCLEOTIDE SEQUENCE [LARGE SCALE GENOMIC DNA]</scope>
    <source>
        <strain evidence="3">cv. DH55</strain>
    </source>
</reference>
<reference evidence="4" key="2">
    <citation type="submission" date="2025-08" db="UniProtKB">
        <authorList>
            <consortium name="RefSeq"/>
        </authorList>
    </citation>
    <scope>IDENTIFICATION</scope>
    <source>
        <tissue evidence="4">Leaf</tissue>
    </source>
</reference>
<sequence length="375" mass="42866">MKSIGDGRDTYVWMDKWILDNHPRAPYRMQSVFQVNLRVLDLREAGQNQWDRGKVQDLFPSDDAKLILSMPVKEGHRDPYIWPYTNSGSYSVKSGYWLLQTLPSMYEPRNADKVKQNELKAKVWQVKTVPKIKKFLWRMLFGALAVSERLASRGCSRDAMCLRCGAQSETICHTLFVCPVAREDMEKNWEHLLVIMQDTTIPDSIRFVIPWLLWGIWKHRNTLIFQGKHGLYVNWSRMSGGAWLARNAHGQVMYHARTALPASESRFVADLQCLLWALEALVILQIPKVEVALDSALVVEALNNPAVWPRFSLMLGSIHEILSKFASWRAYTIDAAENSVARAIAKSVTKDGHFQSYLSLGGPSRLHEQVKIEAV</sequence>
<dbReference type="GeneID" id="109125949"/>
<accession>A0ABM1QC22</accession>
<name>A0ABM1QC22_CAMSA</name>
<evidence type="ECO:0000313" key="4">
    <source>
        <dbReference type="RefSeq" id="XP_019084310.1"/>
    </source>
</evidence>
<dbReference type="Pfam" id="PF13456">
    <property type="entry name" value="RVT_3"/>
    <property type="match status" value="1"/>
</dbReference>
<dbReference type="Pfam" id="PF13966">
    <property type="entry name" value="zf-RVT"/>
    <property type="match status" value="1"/>
</dbReference>
<protein>
    <submittedName>
        <fullName evidence="4">Uncharacterized protein LOC109125949</fullName>
    </submittedName>
</protein>
<evidence type="ECO:0000313" key="3">
    <source>
        <dbReference type="Proteomes" id="UP000694864"/>
    </source>
</evidence>
<dbReference type="InterPro" id="IPR036397">
    <property type="entry name" value="RNaseH_sf"/>
</dbReference>
<dbReference type="Gene3D" id="3.30.420.10">
    <property type="entry name" value="Ribonuclease H-like superfamily/Ribonuclease H"/>
    <property type="match status" value="1"/>
</dbReference>
<dbReference type="RefSeq" id="XP_019084310.1">
    <property type="nucleotide sequence ID" value="XM_019228765.1"/>
</dbReference>
<dbReference type="Proteomes" id="UP000694864">
    <property type="component" value="Chromosome 8"/>
</dbReference>